<dbReference type="SUPFAM" id="SSF52540">
    <property type="entry name" value="P-loop containing nucleoside triphosphate hydrolases"/>
    <property type="match status" value="1"/>
</dbReference>
<keyword evidence="1" id="KW-0282">Flagellum</keyword>
<reference evidence="1 2" key="1">
    <citation type="submission" date="2019-06" db="EMBL/GenBank/DDBJ databases">
        <title>Sequencing the genomes of 1000 actinobacteria strains.</title>
        <authorList>
            <person name="Klenk H.-P."/>
        </authorList>
    </citation>
    <scope>NUCLEOTIDE SEQUENCE [LARGE SCALE GENOMIC DNA]</scope>
    <source>
        <strain evidence="1 2">DSM 18935</strain>
    </source>
</reference>
<organism evidence="1 2">
    <name type="scientific">Marihabitans asiaticum</name>
    <dbReference type="NCBI Taxonomy" id="415218"/>
    <lineage>
        <taxon>Bacteria</taxon>
        <taxon>Bacillati</taxon>
        <taxon>Actinomycetota</taxon>
        <taxon>Actinomycetes</taxon>
        <taxon>Micrococcales</taxon>
        <taxon>Intrasporangiaceae</taxon>
        <taxon>Marihabitans</taxon>
    </lineage>
</organism>
<keyword evidence="2" id="KW-1185">Reference proteome</keyword>
<evidence type="ECO:0000313" key="1">
    <source>
        <dbReference type="EMBL" id="TWD13073.1"/>
    </source>
</evidence>
<dbReference type="Gene3D" id="3.40.50.300">
    <property type="entry name" value="P-loop containing nucleotide triphosphate hydrolases"/>
    <property type="match status" value="1"/>
</dbReference>
<dbReference type="InterPro" id="IPR027417">
    <property type="entry name" value="P-loop_NTPase"/>
</dbReference>
<proteinExistence type="predicted"/>
<gene>
    <name evidence="1" type="ORF">FB557_2840</name>
</gene>
<keyword evidence="1" id="KW-0966">Cell projection</keyword>
<dbReference type="EMBL" id="VIUW01000006">
    <property type="protein sequence ID" value="TWD13073.1"/>
    <property type="molecule type" value="Genomic_DNA"/>
</dbReference>
<dbReference type="AlphaFoldDB" id="A0A560W629"/>
<dbReference type="Proteomes" id="UP000315628">
    <property type="component" value="Unassembled WGS sequence"/>
</dbReference>
<sequence length="375" mass="40307">MTDPNSLFAGARRAHMYDDSAASYPAPAEVATPTVIRDESPRQGALFEGSALPPPPAPGGEIAPVDEELLPTRRGPQAVQAPGLWQQLLIKMGAAQAPPTETELEDSENERIVRQSTWTRAMSVAVVNPKGQSAKTPLTLLLAGALAEIRGGGVAAWEATEVPGDLSDIAEGTPPRGLTELIAAADTIQSAGTLAGYTAPQTSHAAVIGSVSGRNEMTPEEVRTVRDLLGTYYQIDVADTANNLQRPMLQEVLRGADAVVVPCVVNHKSVRGLQRALVAIERVTGLSDRTVLVVTHDGGPEDAEFSRHLTEQLTRRYRVRAMVEVPYDSAIRTDGELSYSALQLRTRHAIRHVARHVVEAFNDAPMTRYPNPESE</sequence>
<keyword evidence="1" id="KW-0969">Cilium</keyword>
<accession>A0A560W629</accession>
<name>A0A560W629_9MICO</name>
<evidence type="ECO:0000313" key="2">
    <source>
        <dbReference type="Proteomes" id="UP000315628"/>
    </source>
</evidence>
<comment type="caution">
    <text evidence="1">The sequence shown here is derived from an EMBL/GenBank/DDBJ whole genome shotgun (WGS) entry which is preliminary data.</text>
</comment>
<protein>
    <submittedName>
        <fullName evidence="1">MinD-like ATPase involved in chromosome partitioning or flagellar assembly</fullName>
    </submittedName>
</protein>